<accession>A0A1S7LGW4</accession>
<dbReference type="InterPro" id="IPR055199">
    <property type="entry name" value="Hda_lid"/>
</dbReference>
<dbReference type="InterPro" id="IPR027417">
    <property type="entry name" value="P-loop_NTPase"/>
</dbReference>
<dbReference type="PANTHER" id="PTHR30050:SF5">
    <property type="entry name" value="DNAA REGULATORY INACTIVATOR HDA"/>
    <property type="match status" value="1"/>
</dbReference>
<name>A0A1S7LGW4_MAGMO</name>
<comment type="similarity">
    <text evidence="1">Belongs to the DnaA family.</text>
</comment>
<dbReference type="GO" id="GO:0003688">
    <property type="term" value="F:DNA replication origin binding"/>
    <property type="evidence" value="ECO:0007669"/>
    <property type="project" value="TreeGrafter"/>
</dbReference>
<keyword evidence="1" id="KW-0235">DNA replication</keyword>
<dbReference type="Pfam" id="PF22688">
    <property type="entry name" value="Hda_lid"/>
    <property type="match status" value="1"/>
</dbReference>
<dbReference type="Gene3D" id="3.40.50.300">
    <property type="entry name" value="P-loop containing nucleotide triphosphate hydrolases"/>
    <property type="match status" value="1"/>
</dbReference>
<dbReference type="InterPro" id="IPR013317">
    <property type="entry name" value="DnaA_dom"/>
</dbReference>
<proteinExistence type="inferred from homology"/>
<reference evidence="4" key="1">
    <citation type="submission" date="2015-04" db="EMBL/GenBank/DDBJ databases">
        <authorList>
            <person name="Syromyatnikov M.Y."/>
            <person name="Popov V.N."/>
        </authorList>
    </citation>
    <scope>NUCLEOTIDE SEQUENCE</scope>
    <source>
        <strain evidence="4">MO-1</strain>
    </source>
</reference>
<dbReference type="Gene3D" id="1.10.8.60">
    <property type="match status" value="1"/>
</dbReference>
<dbReference type="AlphaFoldDB" id="A0A1S7LGW4"/>
<dbReference type="GO" id="GO:0005886">
    <property type="term" value="C:plasma membrane"/>
    <property type="evidence" value="ECO:0007669"/>
    <property type="project" value="TreeGrafter"/>
</dbReference>
<gene>
    <name evidence="4" type="ORF">MAGMO_2017</name>
</gene>
<dbReference type="InterPro" id="IPR020591">
    <property type="entry name" value="Chromosome_initiator_DnaA-like"/>
</dbReference>
<dbReference type="PRINTS" id="PR00051">
    <property type="entry name" value="DNAA"/>
</dbReference>
<evidence type="ECO:0000256" key="1">
    <source>
        <dbReference type="RuleBase" id="RU004227"/>
    </source>
</evidence>
<protein>
    <submittedName>
        <fullName evidence="4">Putative regulatory inactivation of DnaA/Hda protein</fullName>
    </submittedName>
</protein>
<evidence type="ECO:0000259" key="2">
    <source>
        <dbReference type="Pfam" id="PF00308"/>
    </source>
</evidence>
<feature type="domain" description="Chromosomal replication initiator protein DnaA ATPAse" evidence="2">
    <location>
        <begin position="19"/>
        <end position="176"/>
    </location>
</feature>
<dbReference type="SUPFAM" id="SSF52540">
    <property type="entry name" value="P-loop containing nucleoside triphosphate hydrolases"/>
    <property type="match status" value="1"/>
</dbReference>
<sequence length="250" mass="27315">MREGHPQSGQLLLDFPLDPVLLWDNLVVGRHNEVAIAAVQSLERAGAPGLILTGEAGVGKSHLLQAAVQGVRDQHDHHAAVYLDLASLDRHMQGHSKESGEALLARFVDRYGNCKLAAIDELELLEDAPALQEAVLYLYNSLRRAGGHLLGAGRKDPSAMLGLRDDLRSRLLWGAVMPIEQPDETALAGIMAKLADDRQLKLSDALSHFLLMRLPRSVPLLLESLETLDREALKLQRPLTVPLAKEVLGL</sequence>
<dbReference type="EMBL" id="LO017727">
    <property type="protein sequence ID" value="CRH06190.1"/>
    <property type="molecule type" value="Genomic_DNA"/>
</dbReference>
<feature type="domain" description="Hda lid" evidence="3">
    <location>
        <begin position="190"/>
        <end position="248"/>
    </location>
</feature>
<dbReference type="PANTHER" id="PTHR30050">
    <property type="entry name" value="CHROMOSOMAL REPLICATION INITIATOR PROTEIN DNAA"/>
    <property type="match status" value="1"/>
</dbReference>
<evidence type="ECO:0000259" key="3">
    <source>
        <dbReference type="Pfam" id="PF22688"/>
    </source>
</evidence>
<dbReference type="Pfam" id="PF00308">
    <property type="entry name" value="Bac_DnaA"/>
    <property type="match status" value="1"/>
</dbReference>
<evidence type="ECO:0000313" key="4">
    <source>
        <dbReference type="EMBL" id="CRH06190.1"/>
    </source>
</evidence>
<organism evidence="4">
    <name type="scientific">Magnetococcus massalia (strain MO-1)</name>
    <dbReference type="NCBI Taxonomy" id="451514"/>
    <lineage>
        <taxon>Bacteria</taxon>
        <taxon>Pseudomonadati</taxon>
        <taxon>Pseudomonadota</taxon>
        <taxon>Magnetococcia</taxon>
        <taxon>Magnetococcales</taxon>
        <taxon>Magnetococcaceae</taxon>
        <taxon>Magnetococcus</taxon>
    </lineage>
</organism>
<dbReference type="GO" id="GO:0006270">
    <property type="term" value="P:DNA replication initiation"/>
    <property type="evidence" value="ECO:0007669"/>
    <property type="project" value="TreeGrafter"/>
</dbReference>